<dbReference type="SUPFAM" id="SSF54695">
    <property type="entry name" value="POZ domain"/>
    <property type="match status" value="1"/>
</dbReference>
<dbReference type="Pfam" id="PF00651">
    <property type="entry name" value="BTB"/>
    <property type="match status" value="1"/>
</dbReference>
<proteinExistence type="predicted"/>
<dbReference type="Gene3D" id="3.50.50.60">
    <property type="entry name" value="FAD/NAD(P)-binding domain"/>
    <property type="match status" value="2"/>
</dbReference>
<evidence type="ECO:0000259" key="3">
    <source>
        <dbReference type="PROSITE" id="PS50097"/>
    </source>
</evidence>
<reference evidence="4 5" key="1">
    <citation type="journal article" date="2024" name="J. Plant Pathol.">
        <title>Sequence and assembly of the genome of Seiridium unicorne, isolate CBS 538.82, causal agent of cypress canker disease.</title>
        <authorList>
            <person name="Scali E."/>
            <person name="Rocca G.D."/>
            <person name="Danti R."/>
            <person name="Garbelotto M."/>
            <person name="Barberini S."/>
            <person name="Baroncelli R."/>
            <person name="Emiliani G."/>
        </authorList>
    </citation>
    <scope>NUCLEOTIDE SEQUENCE [LARGE SCALE GENOMIC DNA]</scope>
    <source>
        <strain evidence="4 5">BM-138-508</strain>
    </source>
</reference>
<dbReference type="InterPro" id="IPR011333">
    <property type="entry name" value="SKP1/BTB/POZ_sf"/>
</dbReference>
<keyword evidence="2" id="KW-0560">Oxidoreductase</keyword>
<sequence>MASTEGQEGVDEAVEQAADRKLFESGLFTDVQIICGTKTWNLHRNILASRYIWFEKALLGNSEEATTRKITITTFDAESIGQLLEFIYTGADRLQADLGKLCHGSVLVPRLMDLWELGDFFQLKSLKSFALEDFKTRLLSLLNRWILSYRWQPLDVWRKSVDPSQGIELIYERETPAQGPFLQAYLAHIHQNRFALLRNDSFIDLLRRHPQLSQDILMGMVDSHDFAGYEFPESCTTCGQDPHVALGQFRAIALQKMSLDGEEARQKPVIIVGGGLAGLVAAFELSQRNVPTLILDQENEKSLGGQAFWSLGGIFMVDSSHQRRVGIKDSRELAMRDWFATARFDREKEDYWPRKWAEAFVNFATDEMEDYVKARGMGFLINVGWAERGDGRADGHGNSVPRFHLTWGTGPEVVRVFREPVLEAAKRGIVDIKYRHRVDELIVDQTGRAVGVKGQVLEPDDSDRGVKTSRNVVGEFQFEGSAVLVSSGGIGGNIDAVRAAWPVERLGAPPKKFVCGVPAHVDGRMIGISEKAGGNVINRDRMWHYTEGLTNWDPIWPLHGIRVLPAPSSLWLDATGKRLPPFLYPGSDTLATLKYIGKTGYDYTWFLLDQTIIAREFALSGSEQNPDITNKSIWQFLMGRVFSSKGTVPVQNFQKFGEDFVVRDNLEDLIRGMNELASASGGPALDFDQIKEVVETRDGQMDNSYSKDAQAMLIHNARNYWPDRRGRVAPPHRILDPKHGPLIAVRMNILTRKSLGGLETNLNSNVIRANGEPFPGLYAAGEASGFGGGGVHGYSSLEGTFLGGCIFSGRAAGRAMADEVLGEQLDKPH</sequence>
<evidence type="ECO:0000313" key="4">
    <source>
        <dbReference type="EMBL" id="KAK9415191.1"/>
    </source>
</evidence>
<keyword evidence="1" id="KW-0285">Flavoprotein</keyword>
<dbReference type="SMART" id="SM00225">
    <property type="entry name" value="BTB"/>
    <property type="match status" value="1"/>
</dbReference>
<name>A0ABR2UL69_9PEZI</name>
<organism evidence="4 5">
    <name type="scientific">Seiridium unicorne</name>
    <dbReference type="NCBI Taxonomy" id="138068"/>
    <lineage>
        <taxon>Eukaryota</taxon>
        <taxon>Fungi</taxon>
        <taxon>Dikarya</taxon>
        <taxon>Ascomycota</taxon>
        <taxon>Pezizomycotina</taxon>
        <taxon>Sordariomycetes</taxon>
        <taxon>Xylariomycetidae</taxon>
        <taxon>Amphisphaeriales</taxon>
        <taxon>Sporocadaceae</taxon>
        <taxon>Seiridium</taxon>
    </lineage>
</organism>
<dbReference type="EMBL" id="JARVKF010000418">
    <property type="protein sequence ID" value="KAK9415191.1"/>
    <property type="molecule type" value="Genomic_DNA"/>
</dbReference>
<dbReference type="NCBIfam" id="NF009472">
    <property type="entry name" value="PRK12834.1"/>
    <property type="match status" value="1"/>
</dbReference>
<comment type="caution">
    <text evidence="4">The sequence shown here is derived from an EMBL/GenBank/DDBJ whole genome shotgun (WGS) entry which is preliminary data.</text>
</comment>
<dbReference type="InterPro" id="IPR000210">
    <property type="entry name" value="BTB/POZ_dom"/>
</dbReference>
<protein>
    <submittedName>
        <fullName evidence="4">KsdD-like steroid dehydrogenase</fullName>
    </submittedName>
</protein>
<dbReference type="SUPFAM" id="SSF51905">
    <property type="entry name" value="FAD/NAD(P)-binding domain"/>
    <property type="match status" value="1"/>
</dbReference>
<dbReference type="PROSITE" id="PS50097">
    <property type="entry name" value="BTB"/>
    <property type="match status" value="1"/>
</dbReference>
<dbReference type="CDD" id="cd18186">
    <property type="entry name" value="BTB_POZ_ZBTB_KLHL-like"/>
    <property type="match status" value="1"/>
</dbReference>
<evidence type="ECO:0000313" key="5">
    <source>
        <dbReference type="Proteomes" id="UP001408356"/>
    </source>
</evidence>
<gene>
    <name evidence="4" type="ORF">SUNI508_02039</name>
</gene>
<dbReference type="PANTHER" id="PTHR43260">
    <property type="entry name" value="3-KETOSTEROID-DELTA-1-DEHYDROGENASE"/>
    <property type="match status" value="1"/>
</dbReference>
<dbReference type="InterPro" id="IPR003953">
    <property type="entry name" value="FAD-dep_OxRdtase_2_FAD-bd"/>
</dbReference>
<evidence type="ECO:0000256" key="2">
    <source>
        <dbReference type="ARBA" id="ARBA00023002"/>
    </source>
</evidence>
<dbReference type="PANTHER" id="PTHR43260:SF1">
    <property type="entry name" value="KSDD-LIKE STEROID DEHYDROGENASE RV0785"/>
    <property type="match status" value="1"/>
</dbReference>
<accession>A0ABR2UL69</accession>
<dbReference type="InterPro" id="IPR014614">
    <property type="entry name" value="KsdD_DH"/>
</dbReference>
<dbReference type="Gene3D" id="3.30.710.10">
    <property type="entry name" value="Potassium Channel Kv1.1, Chain A"/>
    <property type="match status" value="1"/>
</dbReference>
<dbReference type="Proteomes" id="UP001408356">
    <property type="component" value="Unassembled WGS sequence"/>
</dbReference>
<feature type="domain" description="BTB" evidence="3">
    <location>
        <begin position="29"/>
        <end position="96"/>
    </location>
</feature>
<keyword evidence="5" id="KW-1185">Reference proteome</keyword>
<dbReference type="InterPro" id="IPR036188">
    <property type="entry name" value="FAD/NAD-bd_sf"/>
</dbReference>
<evidence type="ECO:0000256" key="1">
    <source>
        <dbReference type="ARBA" id="ARBA00022630"/>
    </source>
</evidence>
<dbReference type="Pfam" id="PF00890">
    <property type="entry name" value="FAD_binding_2"/>
    <property type="match status" value="1"/>
</dbReference>